<feature type="compositionally biased region" description="Acidic residues" evidence="1">
    <location>
        <begin position="105"/>
        <end position="118"/>
    </location>
</feature>
<feature type="compositionally biased region" description="Low complexity" evidence="1">
    <location>
        <begin position="52"/>
        <end position="72"/>
    </location>
</feature>
<feature type="domain" description="Putative zinc-finger" evidence="2">
    <location>
        <begin position="289"/>
        <end position="308"/>
    </location>
</feature>
<evidence type="ECO:0000313" key="3">
    <source>
        <dbReference type="EMBL" id="WVW81732.1"/>
    </source>
</evidence>
<dbReference type="EMBL" id="CP144542">
    <property type="protein sequence ID" value="WVW81732.1"/>
    <property type="molecule type" value="Genomic_DNA"/>
</dbReference>
<feature type="compositionally biased region" description="Polar residues" evidence="1">
    <location>
        <begin position="174"/>
        <end position="184"/>
    </location>
</feature>
<reference evidence="3" key="1">
    <citation type="submission" date="2013-07" db="EMBL/GenBank/DDBJ databases">
        <authorList>
            <consortium name="The Broad Institute Genome Sequencing Platform"/>
            <person name="Cuomo C."/>
            <person name="Litvintseva A."/>
            <person name="Chen Y."/>
            <person name="Heitman J."/>
            <person name="Sun S."/>
            <person name="Springer D."/>
            <person name="Dromer F."/>
            <person name="Young S.K."/>
            <person name="Zeng Q."/>
            <person name="Gargeya S."/>
            <person name="Fitzgerald M."/>
            <person name="Abouelleil A."/>
            <person name="Alvarado L."/>
            <person name="Berlin A.M."/>
            <person name="Chapman S.B."/>
            <person name="Dewar J."/>
            <person name="Goldberg J."/>
            <person name="Griggs A."/>
            <person name="Gujja S."/>
            <person name="Hansen M."/>
            <person name="Howarth C."/>
            <person name="Imamovic A."/>
            <person name="Larimer J."/>
            <person name="McCowan C."/>
            <person name="Murphy C."/>
            <person name="Pearson M."/>
            <person name="Priest M."/>
            <person name="Roberts A."/>
            <person name="Saif S."/>
            <person name="Shea T."/>
            <person name="Sykes S."/>
            <person name="Wortman J."/>
            <person name="Nusbaum C."/>
            <person name="Birren B."/>
        </authorList>
    </citation>
    <scope>NUCLEOTIDE SEQUENCE</scope>
    <source>
        <strain evidence="3">CBS 10118</strain>
    </source>
</reference>
<dbReference type="AlphaFoldDB" id="A0AAJ8K6L0"/>
<evidence type="ECO:0000259" key="2">
    <source>
        <dbReference type="Pfam" id="PF10650"/>
    </source>
</evidence>
<feature type="compositionally biased region" description="Low complexity" evidence="1">
    <location>
        <begin position="16"/>
        <end position="28"/>
    </location>
</feature>
<gene>
    <name evidence="3" type="ORF">I302_103728</name>
</gene>
<protein>
    <recommendedName>
        <fullName evidence="2">Putative zinc-finger domain-containing protein</fullName>
    </recommendedName>
</protein>
<sequence length="388" mass="41578">MSANPAQVPVNTSDQSPSTVPFPSSTSSANAVQDPQQSYSVPETVPRSNIPTSAANLNQSSLNALTNSTSNAGASSLPSSTPAIDTRPAVSPREGTKSKPIVIEEKEEGEISDDDVIEVDPVAKPTAQVSSTPVPIYHPPSPAAVRATPSHNPHPPVPVHLQTPQFPPAPFTMLASNNGRPLTKTQRKKQERRVKAQMNAQRKQNQQYHQPQYGHPYAQSPSSSSTIPSYPKLPSPPAEEKGKGKEKEREDEAEVSLELNETVAPAAAKIGQTAVEAVDDKRNPSMVACQAEMGGGKCADRTCSDLHLDKGIVPTGKYRRASEEGELIACLEDDLVEYIGQTLSNDGIFRQGPGQIRDVLGNIRQDDTPDMESDQGLSELLLKVGQTF</sequence>
<dbReference type="InterPro" id="IPR019607">
    <property type="entry name" value="Putative_zinc-finger_domain"/>
</dbReference>
<feature type="region of interest" description="Disordered" evidence="1">
    <location>
        <begin position="1"/>
        <end position="255"/>
    </location>
</feature>
<feature type="compositionally biased region" description="Polar residues" evidence="1">
    <location>
        <begin position="1"/>
        <end position="15"/>
    </location>
</feature>
<evidence type="ECO:0000256" key="1">
    <source>
        <dbReference type="SAM" id="MobiDB-lite"/>
    </source>
</evidence>
<feature type="compositionally biased region" description="Basic and acidic residues" evidence="1">
    <location>
        <begin position="238"/>
        <end position="250"/>
    </location>
</feature>
<keyword evidence="4" id="KW-1185">Reference proteome</keyword>
<dbReference type="Pfam" id="PF10650">
    <property type="entry name" value="zf-C3H1"/>
    <property type="match status" value="1"/>
</dbReference>
<name>A0AAJ8K6L0_9TREE</name>
<dbReference type="RefSeq" id="XP_065725801.1">
    <property type="nucleotide sequence ID" value="XM_065869729.1"/>
</dbReference>
<proteinExistence type="predicted"/>
<accession>A0AAJ8K6L0</accession>
<feature type="compositionally biased region" description="Polar residues" evidence="1">
    <location>
        <begin position="73"/>
        <end position="83"/>
    </location>
</feature>
<feature type="compositionally biased region" description="Polar residues" evidence="1">
    <location>
        <begin position="29"/>
        <end position="51"/>
    </location>
</feature>
<dbReference type="Proteomes" id="UP000092730">
    <property type="component" value="Chromosome 2"/>
</dbReference>
<reference evidence="3" key="2">
    <citation type="submission" date="2024-02" db="EMBL/GenBank/DDBJ databases">
        <title>Comparative genomics of Cryptococcus and Kwoniella reveals pathogenesis evolution and contrasting modes of karyotype evolution via chromosome fusion or intercentromeric recombination.</title>
        <authorList>
            <person name="Coelho M.A."/>
            <person name="David-Palma M."/>
            <person name="Shea T."/>
            <person name="Bowers K."/>
            <person name="McGinley-Smith S."/>
            <person name="Mohammad A.W."/>
            <person name="Gnirke A."/>
            <person name="Yurkov A.M."/>
            <person name="Nowrousian M."/>
            <person name="Sun S."/>
            <person name="Cuomo C.A."/>
            <person name="Heitman J."/>
        </authorList>
    </citation>
    <scope>NUCLEOTIDE SEQUENCE</scope>
    <source>
        <strain evidence="3">CBS 10118</strain>
    </source>
</reference>
<dbReference type="GeneID" id="30206830"/>
<dbReference type="KEGG" id="kbi:30206830"/>
<evidence type="ECO:0000313" key="4">
    <source>
        <dbReference type="Proteomes" id="UP000092730"/>
    </source>
</evidence>
<organism evidence="3 4">
    <name type="scientific">Kwoniella bestiolae CBS 10118</name>
    <dbReference type="NCBI Taxonomy" id="1296100"/>
    <lineage>
        <taxon>Eukaryota</taxon>
        <taxon>Fungi</taxon>
        <taxon>Dikarya</taxon>
        <taxon>Basidiomycota</taxon>
        <taxon>Agaricomycotina</taxon>
        <taxon>Tremellomycetes</taxon>
        <taxon>Tremellales</taxon>
        <taxon>Cryptococcaceae</taxon>
        <taxon>Kwoniella</taxon>
    </lineage>
</organism>
<feature type="compositionally biased region" description="Low complexity" evidence="1">
    <location>
        <begin position="201"/>
        <end position="230"/>
    </location>
</feature>